<evidence type="ECO:0000256" key="2">
    <source>
        <dbReference type="ARBA" id="ARBA00022679"/>
    </source>
</evidence>
<dbReference type="SUPFAM" id="SSF53067">
    <property type="entry name" value="Actin-like ATPase domain"/>
    <property type="match status" value="2"/>
</dbReference>
<dbReference type="GO" id="GO:0005975">
    <property type="term" value="P:carbohydrate metabolic process"/>
    <property type="evidence" value="ECO:0007669"/>
    <property type="project" value="InterPro"/>
</dbReference>
<sequence length="493" mass="50560">MAIICVDAGTTVIKAVAYDAAGAESAVARRETVVSRPEPGHAEQDMGAVWDAVVATVREVATGHVDFVAVTAQGDGCWPVGADLEPTGPAILWNDARAAATVDAWTRDGLAAAAFRVNGSSAASGLPHAILTWLHTNDPERLDRSAAVLTCGGWIFAKLTGELVADESDASAPFMDLRARAYSAELLALFGLEWAERLLPPVRSCPVAQLTADAAAALGLAAGTPVVMAPYDIAATALGAGAVTAGQACGILGTTLCTEVLLDSPALDGEPTGITIALPGGYLRAFPTFAGTEVVQWTCRLLGLREPAELGELAGRSAPGAGGLTFLPYLSPAGERAPFTDPLARGAMLGMSFEHGREHVARAALEGLTMVIKDCLAATGAAPTELRVCGGGSASTAWLGMIADVTGLPVRRSADTEVGARGAYLVGLAATGAAPSVAAAAADHVRLRDAVEPDPGRQAFYARLFADFLTLRAATGGSWPLLGEMRDRSRGRS</sequence>
<evidence type="ECO:0000313" key="7">
    <source>
        <dbReference type="EMBL" id="TMR25460.1"/>
    </source>
</evidence>
<dbReference type="InterPro" id="IPR018485">
    <property type="entry name" value="FGGY_C"/>
</dbReference>
<dbReference type="AlphaFoldDB" id="A0A5S4GGW6"/>
<protein>
    <submittedName>
        <fullName evidence="7">Carbohydrate kinase</fullName>
    </submittedName>
</protein>
<proteinExistence type="inferred from homology"/>
<dbReference type="Gene3D" id="3.30.420.40">
    <property type="match status" value="2"/>
</dbReference>
<name>A0A5S4GGW6_9ACTN</name>
<accession>A0A5S4GGW6</accession>
<dbReference type="Pfam" id="PF02782">
    <property type="entry name" value="FGGY_C"/>
    <property type="match status" value="1"/>
</dbReference>
<dbReference type="InterPro" id="IPR018484">
    <property type="entry name" value="FGGY_N"/>
</dbReference>
<dbReference type="PANTHER" id="PTHR43095">
    <property type="entry name" value="SUGAR KINASE"/>
    <property type="match status" value="1"/>
</dbReference>
<dbReference type="Proteomes" id="UP000309128">
    <property type="component" value="Unassembled WGS sequence"/>
</dbReference>
<dbReference type="PIRSF" id="PIRSF000538">
    <property type="entry name" value="GlpK"/>
    <property type="match status" value="1"/>
</dbReference>
<comment type="caution">
    <text evidence="7">The sequence shown here is derived from an EMBL/GenBank/DDBJ whole genome shotgun (WGS) entry which is preliminary data.</text>
</comment>
<dbReference type="GO" id="GO:0016301">
    <property type="term" value="F:kinase activity"/>
    <property type="evidence" value="ECO:0007669"/>
    <property type="project" value="UniProtKB-KW"/>
</dbReference>
<dbReference type="Pfam" id="PF00370">
    <property type="entry name" value="FGGY_N"/>
    <property type="match status" value="1"/>
</dbReference>
<comment type="similarity">
    <text evidence="1 4">Belongs to the FGGY kinase family.</text>
</comment>
<evidence type="ECO:0000256" key="1">
    <source>
        <dbReference type="ARBA" id="ARBA00009156"/>
    </source>
</evidence>
<evidence type="ECO:0000259" key="5">
    <source>
        <dbReference type="Pfam" id="PF00370"/>
    </source>
</evidence>
<feature type="domain" description="Carbohydrate kinase FGGY C-terminal" evidence="6">
    <location>
        <begin position="251"/>
        <end position="430"/>
    </location>
</feature>
<evidence type="ECO:0000259" key="6">
    <source>
        <dbReference type="Pfam" id="PF02782"/>
    </source>
</evidence>
<dbReference type="InterPro" id="IPR050406">
    <property type="entry name" value="FGGY_Carb_Kinase"/>
</dbReference>
<evidence type="ECO:0000256" key="3">
    <source>
        <dbReference type="ARBA" id="ARBA00022777"/>
    </source>
</evidence>
<evidence type="ECO:0000256" key="4">
    <source>
        <dbReference type="RuleBase" id="RU003733"/>
    </source>
</evidence>
<organism evidence="7 8">
    <name type="scientific">Nonomuraea turkmeniaca</name>
    <dbReference type="NCBI Taxonomy" id="103838"/>
    <lineage>
        <taxon>Bacteria</taxon>
        <taxon>Bacillati</taxon>
        <taxon>Actinomycetota</taxon>
        <taxon>Actinomycetes</taxon>
        <taxon>Streptosporangiales</taxon>
        <taxon>Streptosporangiaceae</taxon>
        <taxon>Nonomuraea</taxon>
    </lineage>
</organism>
<dbReference type="EMBL" id="VCKY01000002">
    <property type="protein sequence ID" value="TMR25460.1"/>
    <property type="molecule type" value="Genomic_DNA"/>
</dbReference>
<dbReference type="RefSeq" id="WP_138664151.1">
    <property type="nucleotide sequence ID" value="NZ_VCKY01000002.1"/>
</dbReference>
<dbReference type="PROSITE" id="PS00445">
    <property type="entry name" value="FGGY_KINASES_2"/>
    <property type="match status" value="1"/>
</dbReference>
<dbReference type="InterPro" id="IPR018483">
    <property type="entry name" value="Carb_kinase_FGGY_CS"/>
</dbReference>
<dbReference type="InterPro" id="IPR043129">
    <property type="entry name" value="ATPase_NBD"/>
</dbReference>
<dbReference type="OrthoDB" id="9782710at2"/>
<reference evidence="7 8" key="1">
    <citation type="submission" date="2019-05" db="EMBL/GenBank/DDBJ databases">
        <title>Draft genome sequence of Nonomuraea turkmeniaca DSM 43926.</title>
        <authorList>
            <person name="Saricaoglu S."/>
            <person name="Isik K."/>
        </authorList>
    </citation>
    <scope>NUCLEOTIDE SEQUENCE [LARGE SCALE GENOMIC DNA]</scope>
    <source>
        <strain evidence="7 8">DSM 43926</strain>
    </source>
</reference>
<evidence type="ECO:0000313" key="8">
    <source>
        <dbReference type="Proteomes" id="UP000309128"/>
    </source>
</evidence>
<keyword evidence="8" id="KW-1185">Reference proteome</keyword>
<dbReference type="InterPro" id="IPR000577">
    <property type="entry name" value="Carb_kinase_FGGY"/>
</dbReference>
<dbReference type="GO" id="GO:0016773">
    <property type="term" value="F:phosphotransferase activity, alcohol group as acceptor"/>
    <property type="evidence" value="ECO:0007669"/>
    <property type="project" value="InterPro"/>
</dbReference>
<feature type="domain" description="Carbohydrate kinase FGGY N-terminal" evidence="5">
    <location>
        <begin position="3"/>
        <end position="239"/>
    </location>
</feature>
<keyword evidence="2 4" id="KW-0808">Transferase</keyword>
<gene>
    <name evidence="7" type="ORF">ETD86_01010</name>
</gene>
<keyword evidence="3 4" id="KW-0418">Kinase</keyword>
<dbReference type="PANTHER" id="PTHR43095:SF3">
    <property type="entry name" value="L-XYLULOSE_3-KETO-L-GULONATE KINASE"/>
    <property type="match status" value="1"/>
</dbReference>